<evidence type="ECO:0000256" key="1">
    <source>
        <dbReference type="SAM" id="MobiDB-lite"/>
    </source>
</evidence>
<name>A0A4Q5BAL8_9BIFI</name>
<accession>A0A4Q5BAL8</accession>
<protein>
    <submittedName>
        <fullName evidence="2">Uncharacterized protein</fullName>
    </submittedName>
</protein>
<gene>
    <name evidence="2" type="ORF">PG2072B_1073</name>
</gene>
<evidence type="ECO:0000313" key="2">
    <source>
        <dbReference type="EMBL" id="RYQ68470.1"/>
    </source>
</evidence>
<feature type="region of interest" description="Disordered" evidence="1">
    <location>
        <begin position="35"/>
        <end position="60"/>
    </location>
</feature>
<proteinExistence type="predicted"/>
<comment type="caution">
    <text evidence="2">The sequence shown here is derived from an EMBL/GenBank/DDBJ whole genome shotgun (WGS) entry which is preliminary data.</text>
</comment>
<reference evidence="2 3" key="1">
    <citation type="submission" date="2019-01" db="EMBL/GenBank/DDBJ databases">
        <title>Unveiling genomic diversity among members of the Bifidobacterium pseudolongum species, a widely distributed gut commensal of the animal kingdom.</title>
        <authorList>
            <person name="Lugli G.A."/>
            <person name="Duranti S."/>
            <person name="Albert K."/>
            <person name="Mancabelli L."/>
            <person name="Napoli S."/>
            <person name="Viappiani A."/>
            <person name="Anzalone R."/>
            <person name="Longhi G."/>
            <person name="Milani C."/>
            <person name="Turroni F."/>
            <person name="Alessandri G."/>
            <person name="Sela D.A."/>
            <person name="Van Sinderen D."/>
            <person name="Ventura M."/>
        </authorList>
    </citation>
    <scope>NUCLEOTIDE SEQUENCE [LARGE SCALE GENOMIC DNA]</scope>
    <source>
        <strain evidence="2 3">2072B</strain>
    </source>
</reference>
<organism evidence="2 3">
    <name type="scientific">Bifidobacterium pseudolongum subsp. globosum</name>
    <dbReference type="NCBI Taxonomy" id="1690"/>
    <lineage>
        <taxon>Bacteria</taxon>
        <taxon>Bacillati</taxon>
        <taxon>Actinomycetota</taxon>
        <taxon>Actinomycetes</taxon>
        <taxon>Bifidobacteriales</taxon>
        <taxon>Bifidobacteriaceae</taxon>
        <taxon>Bifidobacterium</taxon>
    </lineage>
</organism>
<sequence>MFEIMARAPRVGVHCCQNRWTTGVIRMVSCSRAPAPPMGRAAAAPDWERSQFSPTASCESSNNGITLADVITTRTHKE</sequence>
<evidence type="ECO:0000313" key="3">
    <source>
        <dbReference type="Proteomes" id="UP000293268"/>
    </source>
</evidence>
<dbReference type="EMBL" id="SBKU01000007">
    <property type="protein sequence ID" value="RYQ68470.1"/>
    <property type="molecule type" value="Genomic_DNA"/>
</dbReference>
<feature type="compositionally biased region" description="Polar residues" evidence="1">
    <location>
        <begin position="50"/>
        <end position="60"/>
    </location>
</feature>
<dbReference type="AlphaFoldDB" id="A0A4Q5BAL8"/>
<dbReference type="Proteomes" id="UP000293268">
    <property type="component" value="Unassembled WGS sequence"/>
</dbReference>